<dbReference type="SMART" id="SM00926">
    <property type="entry name" value="Molybdop_Fe4S4"/>
    <property type="match status" value="1"/>
</dbReference>
<dbReference type="GO" id="GO:0016491">
    <property type="term" value="F:oxidoreductase activity"/>
    <property type="evidence" value="ECO:0007669"/>
    <property type="project" value="UniProtKB-KW"/>
</dbReference>
<evidence type="ECO:0000256" key="5">
    <source>
        <dbReference type="ARBA" id="ARBA00022723"/>
    </source>
</evidence>
<evidence type="ECO:0000256" key="7">
    <source>
        <dbReference type="ARBA" id="ARBA00023002"/>
    </source>
</evidence>
<evidence type="ECO:0000313" key="12">
    <source>
        <dbReference type="Proteomes" id="UP000824261"/>
    </source>
</evidence>
<keyword evidence="3" id="KW-0004">4Fe-4S</keyword>
<evidence type="ECO:0000256" key="8">
    <source>
        <dbReference type="ARBA" id="ARBA00023004"/>
    </source>
</evidence>
<reference evidence="11" key="1">
    <citation type="submission" date="2020-10" db="EMBL/GenBank/DDBJ databases">
        <authorList>
            <person name="Gilroy R."/>
        </authorList>
    </citation>
    <scope>NUCLEOTIDE SEQUENCE</scope>
    <source>
        <strain evidence="11">ChiGjej1B1-2707</strain>
    </source>
</reference>
<sequence length="735" mass="78914">MAERNISRRGFIAAGAGVAALAAGAGAIGFGEWNEAIAEGVEKGEIKAVHSLCNSCSSKCGFTAYVKDGQLVTMIGDANHPYCDGTLCARGYAYASIAWSEDRLTEPLKKNDKGEFEAISWDQAYAEIAEKVQSIIGSDGPQALAMIQDPRPSGSYYTKRFMNALGSANVYTHGVACNMSKNSGMTQALGAADFTTDVENANMVIFLGRSYCDGIRPSSVHALQKAHERGCRIVMVDPRCNASTLFADEWLPINPGTDLALILAMAHVLVEEGKYDKEYVANYTVGFEDWAARLAEYTPEWAEGKTGISASTIKRLAAQMWEAAPKASIEQGWRAAYGCAYQNSGETARALCLFNTLLGCWGVEGGAYFPASASAGKLEDPKFAAPAAPKEKILGQAEYPLSAGGMGVSTYALSQIPEGKVKGVFFYQSNCVAGYSNPAKLAEFVQAAELSVAIDVQMTETCQACQYVLPDTSYLERLEVPEFVGGKVPVVSLRDQVIEKIHPETRPVDQIFTELAQACGVGEYFQFTVEELADAQLRTVGLSLQALRDAGGTVAFPEKALKFAPKTSWGTSDKKVHFTSEACANAGFPASPGWLEPQVMPMGTEFRLIGGKQAIHTHTQTANNEGLMAITEQYGLDRVWINDAKAAELGIADGDEVELTAPAIGFTARTRAHATPRINPTAIYLPSHYGCSVKEQKTAYGVGLRQMDFVPFHIEPGYGGTMSQETVVTVKKVGA</sequence>
<dbReference type="InterPro" id="IPR006311">
    <property type="entry name" value="TAT_signal"/>
</dbReference>
<dbReference type="InterPro" id="IPR006657">
    <property type="entry name" value="MoPterin_dinucl-bd_dom"/>
</dbReference>
<keyword evidence="9" id="KW-0411">Iron-sulfur</keyword>
<evidence type="ECO:0000256" key="4">
    <source>
        <dbReference type="ARBA" id="ARBA00022505"/>
    </source>
</evidence>
<keyword evidence="6" id="KW-0732">Signal</keyword>
<dbReference type="Gene3D" id="3.40.228.10">
    <property type="entry name" value="Dimethylsulfoxide Reductase, domain 2"/>
    <property type="match status" value="1"/>
</dbReference>
<keyword evidence="8" id="KW-0408">Iron</keyword>
<evidence type="ECO:0000256" key="1">
    <source>
        <dbReference type="ARBA" id="ARBA00001966"/>
    </source>
</evidence>
<dbReference type="Proteomes" id="UP000824261">
    <property type="component" value="Unassembled WGS sequence"/>
</dbReference>
<evidence type="ECO:0000256" key="6">
    <source>
        <dbReference type="ARBA" id="ARBA00022729"/>
    </source>
</evidence>
<comment type="similarity">
    <text evidence="2">Belongs to the prokaryotic molybdopterin-containing oxidoreductase family.</text>
</comment>
<dbReference type="PROSITE" id="PS00551">
    <property type="entry name" value="MOLYBDOPTERIN_PROK_1"/>
    <property type="match status" value="1"/>
</dbReference>
<dbReference type="InterPro" id="IPR006656">
    <property type="entry name" value="Mopterin_OxRdtase"/>
</dbReference>
<evidence type="ECO:0000313" key="11">
    <source>
        <dbReference type="EMBL" id="HIR00761.1"/>
    </source>
</evidence>
<dbReference type="InterPro" id="IPR050612">
    <property type="entry name" value="Prok_Mopterin_Oxidored"/>
</dbReference>
<feature type="domain" description="4Fe-4S Mo/W bis-MGD-type" evidence="10">
    <location>
        <begin position="46"/>
        <end position="102"/>
    </location>
</feature>
<dbReference type="Pfam" id="PF00384">
    <property type="entry name" value="Molybdopterin"/>
    <property type="match status" value="1"/>
</dbReference>
<dbReference type="Gene3D" id="2.40.40.20">
    <property type="match status" value="1"/>
</dbReference>
<dbReference type="GO" id="GO:0051539">
    <property type="term" value="F:4 iron, 4 sulfur cluster binding"/>
    <property type="evidence" value="ECO:0007669"/>
    <property type="project" value="UniProtKB-KW"/>
</dbReference>
<dbReference type="PROSITE" id="PS51318">
    <property type="entry name" value="TAT"/>
    <property type="match status" value="1"/>
</dbReference>
<dbReference type="Pfam" id="PF01568">
    <property type="entry name" value="Molydop_binding"/>
    <property type="match status" value="1"/>
</dbReference>
<name>A0A9D1A0R0_9ACTN</name>
<organism evidence="11 12">
    <name type="scientific">Candidatus Aveggerthella stercoripullorum</name>
    <dbReference type="NCBI Taxonomy" id="2840688"/>
    <lineage>
        <taxon>Bacteria</taxon>
        <taxon>Bacillati</taxon>
        <taxon>Actinomycetota</taxon>
        <taxon>Coriobacteriia</taxon>
        <taxon>Eggerthellales</taxon>
        <taxon>Eggerthellaceae</taxon>
        <taxon>Eggerthellaceae incertae sedis</taxon>
        <taxon>Candidatus Aveggerthella</taxon>
    </lineage>
</organism>
<gene>
    <name evidence="11" type="ORF">IAA69_00565</name>
</gene>
<dbReference type="Gene3D" id="2.20.25.90">
    <property type="entry name" value="ADC-like domains"/>
    <property type="match status" value="1"/>
</dbReference>
<dbReference type="PANTHER" id="PTHR43742">
    <property type="entry name" value="TRIMETHYLAMINE-N-OXIDE REDUCTASE"/>
    <property type="match status" value="1"/>
</dbReference>
<protein>
    <submittedName>
        <fullName evidence="11">Molybdopterin-dependent oxidoreductase</fullName>
    </submittedName>
</protein>
<dbReference type="InterPro" id="IPR006963">
    <property type="entry name" value="Mopterin_OxRdtase_4Fe-4S_dom"/>
</dbReference>
<dbReference type="PANTHER" id="PTHR43742:SF9">
    <property type="entry name" value="TETRATHIONATE REDUCTASE SUBUNIT A"/>
    <property type="match status" value="1"/>
</dbReference>
<dbReference type="SUPFAM" id="SSF50692">
    <property type="entry name" value="ADC-like"/>
    <property type="match status" value="1"/>
</dbReference>
<dbReference type="InterPro" id="IPR009010">
    <property type="entry name" value="Asp_de-COase-like_dom_sf"/>
</dbReference>
<evidence type="ECO:0000256" key="2">
    <source>
        <dbReference type="ARBA" id="ARBA00010312"/>
    </source>
</evidence>
<keyword evidence="4" id="KW-0500">Molybdenum</keyword>
<dbReference type="EMBL" id="DVGB01000004">
    <property type="protein sequence ID" value="HIR00761.1"/>
    <property type="molecule type" value="Genomic_DNA"/>
</dbReference>
<evidence type="ECO:0000256" key="9">
    <source>
        <dbReference type="ARBA" id="ARBA00023014"/>
    </source>
</evidence>
<dbReference type="GO" id="GO:0043546">
    <property type="term" value="F:molybdopterin cofactor binding"/>
    <property type="evidence" value="ECO:0007669"/>
    <property type="project" value="InterPro"/>
</dbReference>
<comment type="caution">
    <text evidence="11">The sequence shown here is derived from an EMBL/GenBank/DDBJ whole genome shotgun (WGS) entry which is preliminary data.</text>
</comment>
<dbReference type="PROSITE" id="PS51669">
    <property type="entry name" value="4FE4S_MOW_BIS_MGD"/>
    <property type="match status" value="1"/>
</dbReference>
<dbReference type="GO" id="GO:0046872">
    <property type="term" value="F:metal ion binding"/>
    <property type="evidence" value="ECO:0007669"/>
    <property type="project" value="UniProtKB-KW"/>
</dbReference>
<keyword evidence="5" id="KW-0479">Metal-binding</keyword>
<dbReference type="Gene3D" id="3.30.2070.10">
    <property type="entry name" value="Formate dehydrogenase/DMSO reductase"/>
    <property type="match status" value="1"/>
</dbReference>
<dbReference type="Gene3D" id="3.40.50.740">
    <property type="match status" value="1"/>
</dbReference>
<dbReference type="InterPro" id="IPR027467">
    <property type="entry name" value="MopterinOxRdtase_cofactor_BS"/>
</dbReference>
<keyword evidence="7" id="KW-0560">Oxidoreductase</keyword>
<reference evidence="11" key="2">
    <citation type="journal article" date="2021" name="PeerJ">
        <title>Extensive microbial diversity within the chicken gut microbiome revealed by metagenomics and culture.</title>
        <authorList>
            <person name="Gilroy R."/>
            <person name="Ravi A."/>
            <person name="Getino M."/>
            <person name="Pursley I."/>
            <person name="Horton D.L."/>
            <person name="Alikhan N.F."/>
            <person name="Baker D."/>
            <person name="Gharbi K."/>
            <person name="Hall N."/>
            <person name="Watson M."/>
            <person name="Adriaenssens E.M."/>
            <person name="Foster-Nyarko E."/>
            <person name="Jarju S."/>
            <person name="Secka A."/>
            <person name="Antonio M."/>
            <person name="Oren A."/>
            <person name="Chaudhuri R.R."/>
            <person name="La Ragione R."/>
            <person name="Hildebrand F."/>
            <person name="Pallen M.J."/>
        </authorList>
    </citation>
    <scope>NUCLEOTIDE SEQUENCE</scope>
    <source>
        <strain evidence="11">ChiGjej1B1-2707</strain>
    </source>
</reference>
<proteinExistence type="inferred from homology"/>
<dbReference type="Pfam" id="PF04879">
    <property type="entry name" value="Molybdop_Fe4S4"/>
    <property type="match status" value="1"/>
</dbReference>
<comment type="cofactor">
    <cofactor evidence="1">
        <name>[4Fe-4S] cluster</name>
        <dbReference type="ChEBI" id="CHEBI:49883"/>
    </cofactor>
</comment>
<evidence type="ECO:0000259" key="10">
    <source>
        <dbReference type="PROSITE" id="PS51669"/>
    </source>
</evidence>
<accession>A0A9D1A0R0</accession>
<dbReference type="SUPFAM" id="SSF53706">
    <property type="entry name" value="Formate dehydrogenase/DMSO reductase, domains 1-3"/>
    <property type="match status" value="1"/>
</dbReference>
<dbReference type="AlphaFoldDB" id="A0A9D1A0R0"/>
<evidence type="ECO:0000256" key="3">
    <source>
        <dbReference type="ARBA" id="ARBA00022485"/>
    </source>
</evidence>